<sequence length="404" mass="44074">MMNVAVMGYGTIGSGVVEILEENKDIIARQTGDTVNVKYILDLREFPGTPIEKKIVHDFSVIEKDPEVSMVIETMGGLNPAYPFVKASLQAGKHVATSNKALVAAYGTELLKIAEENHVNFLFEASVGGGIPIIRPLYTSLAGEKIEEITGILNGTTNYILTKMDKAGETFEEALSKAQELGYAERNPEADVEGHDTCRKIAILTALASGHEVNYEHIYTEGITNITDVDFRYADALGTSVKLFGSSRISDQGVHAFVAPVMIGKDHPLYSVNDVYNGILVKGNMLGTSMFYGSGAGKLPTASAVVADIIEALKNPGHHVKMGWDGNRLNISAMDSVSFRYFVRIKGIAAKRLAEAEAAFGKVEVTELDHMDEFAVMTEVMTEEEYHLRAKKLPGIRQRIRAEI</sequence>
<dbReference type="RefSeq" id="WP_170824188.1">
    <property type="nucleotide sequence ID" value="NZ_JAAOXG010000088.1"/>
</dbReference>
<evidence type="ECO:0000313" key="14">
    <source>
        <dbReference type="EMBL" id="NNJ33162.1"/>
    </source>
</evidence>
<dbReference type="Gene3D" id="3.40.50.720">
    <property type="entry name" value="NAD(P)-binding Rossmann-like Domain"/>
    <property type="match status" value="1"/>
</dbReference>
<feature type="domain" description="Homoserine dehydrogenase catalytic" evidence="12">
    <location>
        <begin position="132"/>
        <end position="310"/>
    </location>
</feature>
<dbReference type="NCBIfam" id="NF004976">
    <property type="entry name" value="PRK06349.1"/>
    <property type="match status" value="1"/>
</dbReference>
<keyword evidence="15" id="KW-1185">Reference proteome</keyword>
<dbReference type="InterPro" id="IPR036291">
    <property type="entry name" value="NAD(P)-bd_dom_sf"/>
</dbReference>
<evidence type="ECO:0000256" key="8">
    <source>
        <dbReference type="ARBA" id="ARBA00023002"/>
    </source>
</evidence>
<keyword evidence="7 10" id="KW-0791">Threonine biosynthesis</keyword>
<dbReference type="SUPFAM" id="SSF55347">
    <property type="entry name" value="Glyceraldehyde-3-phosphate dehydrogenase-like, C-terminal domain"/>
    <property type="match status" value="1"/>
</dbReference>
<dbReference type="EC" id="1.1.1.3" evidence="4 10"/>
<comment type="pathway">
    <text evidence="1 10">Amino-acid biosynthesis; L-threonine biosynthesis; L-threonine from L-aspartate: step 3/5.</text>
</comment>
<evidence type="ECO:0000259" key="12">
    <source>
        <dbReference type="Pfam" id="PF00742"/>
    </source>
</evidence>
<dbReference type="Gene3D" id="3.30.70.260">
    <property type="match status" value="1"/>
</dbReference>
<name>A0ABX1VXM4_9FIRM</name>
<proteinExistence type="inferred from homology"/>
<dbReference type="InterPro" id="IPR005106">
    <property type="entry name" value="Asp/hSer_DH_NAD-bd"/>
</dbReference>
<keyword evidence="9 10" id="KW-0486">Methionine biosynthesis</keyword>
<protein>
    <recommendedName>
        <fullName evidence="5 10">Homoserine dehydrogenase</fullName>
        <ecNumber evidence="4 10">1.1.1.3</ecNumber>
    </recommendedName>
</protein>
<organism evidence="14 15">
    <name type="scientific">Lacrimispora defluvii</name>
    <dbReference type="NCBI Taxonomy" id="2719233"/>
    <lineage>
        <taxon>Bacteria</taxon>
        <taxon>Bacillati</taxon>
        <taxon>Bacillota</taxon>
        <taxon>Clostridia</taxon>
        <taxon>Lachnospirales</taxon>
        <taxon>Lachnospiraceae</taxon>
        <taxon>Lacrimispora</taxon>
    </lineage>
</organism>
<dbReference type="PROSITE" id="PS01042">
    <property type="entry name" value="HOMOSER_DHGENASE"/>
    <property type="match status" value="1"/>
</dbReference>
<evidence type="ECO:0000256" key="3">
    <source>
        <dbReference type="ARBA" id="ARBA00006753"/>
    </source>
</evidence>
<keyword evidence="10" id="KW-0521">NADP</keyword>
<dbReference type="Gene3D" id="3.30.360.10">
    <property type="entry name" value="Dihydrodipicolinate Reductase, domain 2"/>
    <property type="match status" value="1"/>
</dbReference>
<dbReference type="PIRSF" id="PIRSF000098">
    <property type="entry name" value="Homoser_dehydrog"/>
    <property type="match status" value="1"/>
</dbReference>
<evidence type="ECO:0000256" key="7">
    <source>
        <dbReference type="ARBA" id="ARBA00022697"/>
    </source>
</evidence>
<evidence type="ECO:0000256" key="1">
    <source>
        <dbReference type="ARBA" id="ARBA00005056"/>
    </source>
</evidence>
<evidence type="ECO:0000256" key="6">
    <source>
        <dbReference type="ARBA" id="ARBA00022605"/>
    </source>
</evidence>
<evidence type="ECO:0000256" key="5">
    <source>
        <dbReference type="ARBA" id="ARBA00013376"/>
    </source>
</evidence>
<evidence type="ECO:0000259" key="13">
    <source>
        <dbReference type="Pfam" id="PF03447"/>
    </source>
</evidence>
<evidence type="ECO:0000256" key="10">
    <source>
        <dbReference type="RuleBase" id="RU000579"/>
    </source>
</evidence>
<dbReference type="PANTHER" id="PTHR43331">
    <property type="entry name" value="HOMOSERINE DEHYDROGENASE"/>
    <property type="match status" value="1"/>
</dbReference>
<dbReference type="EMBL" id="JAAOXG010000088">
    <property type="protein sequence ID" value="NNJ33162.1"/>
    <property type="molecule type" value="Genomic_DNA"/>
</dbReference>
<dbReference type="GO" id="GO:0004412">
    <property type="term" value="F:homoserine dehydrogenase activity"/>
    <property type="evidence" value="ECO:0007669"/>
    <property type="project" value="UniProtKB-EC"/>
</dbReference>
<dbReference type="InterPro" id="IPR019811">
    <property type="entry name" value="HDH_CS"/>
</dbReference>
<comment type="caution">
    <text evidence="14">The sequence shown here is derived from an EMBL/GenBank/DDBJ whole genome shotgun (WGS) entry which is preliminary data.</text>
</comment>
<dbReference type="InterPro" id="IPR001342">
    <property type="entry name" value="HDH_cat"/>
</dbReference>
<dbReference type="Pfam" id="PF00742">
    <property type="entry name" value="Homoserine_dh"/>
    <property type="match status" value="1"/>
</dbReference>
<dbReference type="PANTHER" id="PTHR43331:SF1">
    <property type="entry name" value="HOMOSERINE DEHYDROGENASE"/>
    <property type="match status" value="1"/>
</dbReference>
<keyword evidence="6 10" id="KW-0028">Amino-acid biosynthesis</keyword>
<keyword evidence="8 10" id="KW-0560">Oxidoreductase</keyword>
<dbReference type="Proteomes" id="UP000539052">
    <property type="component" value="Unassembled WGS sequence"/>
</dbReference>
<feature type="domain" description="Aspartate/homoserine dehydrogenase NAD-binding" evidence="13">
    <location>
        <begin position="8"/>
        <end position="124"/>
    </location>
</feature>
<comment type="catalytic activity">
    <reaction evidence="10">
        <text>L-homoserine + NADP(+) = L-aspartate 4-semialdehyde + NADPH + H(+)</text>
        <dbReference type="Rhea" id="RHEA:15761"/>
        <dbReference type="ChEBI" id="CHEBI:15378"/>
        <dbReference type="ChEBI" id="CHEBI:57476"/>
        <dbReference type="ChEBI" id="CHEBI:57783"/>
        <dbReference type="ChEBI" id="CHEBI:58349"/>
        <dbReference type="ChEBI" id="CHEBI:537519"/>
        <dbReference type="EC" id="1.1.1.3"/>
    </reaction>
</comment>
<accession>A0ABX1VXM4</accession>
<dbReference type="SUPFAM" id="SSF51735">
    <property type="entry name" value="NAD(P)-binding Rossmann-fold domains"/>
    <property type="match status" value="1"/>
</dbReference>
<evidence type="ECO:0000256" key="2">
    <source>
        <dbReference type="ARBA" id="ARBA00005062"/>
    </source>
</evidence>
<gene>
    <name evidence="14" type="ORF">G9470_25740</name>
</gene>
<comment type="similarity">
    <text evidence="3 11">Belongs to the homoserine dehydrogenase family.</text>
</comment>
<evidence type="ECO:0000256" key="11">
    <source>
        <dbReference type="RuleBase" id="RU004171"/>
    </source>
</evidence>
<reference evidence="14 15" key="1">
    <citation type="submission" date="2020-03" db="EMBL/GenBank/DDBJ databases">
        <title>Genome Sequence of industrial isolate, B5A.</title>
        <authorList>
            <person name="Sharma S."/>
            <person name="Patil P.B."/>
            <person name="Korpole S."/>
        </authorList>
    </citation>
    <scope>NUCLEOTIDE SEQUENCE [LARGE SCALE GENOMIC DNA]</scope>
    <source>
        <strain evidence="14 15">PI-S10-B5A</strain>
    </source>
</reference>
<evidence type="ECO:0000256" key="9">
    <source>
        <dbReference type="ARBA" id="ARBA00023167"/>
    </source>
</evidence>
<dbReference type="Pfam" id="PF03447">
    <property type="entry name" value="NAD_binding_3"/>
    <property type="match status" value="1"/>
</dbReference>
<evidence type="ECO:0000313" key="15">
    <source>
        <dbReference type="Proteomes" id="UP000539052"/>
    </source>
</evidence>
<dbReference type="InterPro" id="IPR016204">
    <property type="entry name" value="HDH"/>
</dbReference>
<evidence type="ECO:0000256" key="4">
    <source>
        <dbReference type="ARBA" id="ARBA00013213"/>
    </source>
</evidence>
<comment type="pathway">
    <text evidence="2 10">Amino-acid biosynthesis; L-methionine biosynthesis via de novo pathway; L-homoserine from L-aspartate: step 3/3.</text>
</comment>